<proteinExistence type="predicted"/>
<sequence length="193" mass="20998">MQNILILGANGGLAQSVIPVLLNETDAKLTLFLRNATRLKHLAGSRVDIVEGDVMDLSALTAAMQDKTMVYANLSGNLKAMAENTVRAMDAAGVKRLVWISSMGIYGETGENHGAILEPYRQSAAVVEASDLDYTVIRPAWFTNAKEVSYRLTMKGEPFQGSQVSKRSIADFIAKLVHEPELYVRESVGIAKV</sequence>
<dbReference type="EMBL" id="JACSGR010000004">
    <property type="protein sequence ID" value="MBH5329198.1"/>
    <property type="molecule type" value="Genomic_DNA"/>
</dbReference>
<evidence type="ECO:0000313" key="3">
    <source>
        <dbReference type="Proteomes" id="UP000768471"/>
    </source>
</evidence>
<dbReference type="Pfam" id="PF13460">
    <property type="entry name" value="NAD_binding_10"/>
    <property type="match status" value="1"/>
</dbReference>
<dbReference type="Gene3D" id="3.40.50.720">
    <property type="entry name" value="NAD(P)-binding Rossmann-like Domain"/>
    <property type="match status" value="1"/>
</dbReference>
<dbReference type="InterPro" id="IPR036291">
    <property type="entry name" value="NAD(P)-bd_dom_sf"/>
</dbReference>
<evidence type="ECO:0000313" key="2">
    <source>
        <dbReference type="EMBL" id="MBH5329198.1"/>
    </source>
</evidence>
<comment type="caution">
    <text evidence="2">The sequence shown here is derived from an EMBL/GenBank/DDBJ whole genome shotgun (WGS) entry which is preliminary data.</text>
</comment>
<name>A0ABS0NA49_9NEIS</name>
<dbReference type="Proteomes" id="UP000768471">
    <property type="component" value="Unassembled WGS sequence"/>
</dbReference>
<dbReference type="PANTHER" id="PTHR15020:SF50">
    <property type="entry name" value="UPF0659 PROTEIN YMR090W"/>
    <property type="match status" value="1"/>
</dbReference>
<dbReference type="RefSeq" id="WP_197903070.1">
    <property type="nucleotide sequence ID" value="NZ_JACSGR010000004.1"/>
</dbReference>
<protein>
    <submittedName>
        <fullName evidence="2">NAD(P)H-binding protein</fullName>
    </submittedName>
</protein>
<feature type="domain" description="NAD(P)-binding" evidence="1">
    <location>
        <begin position="8"/>
        <end position="180"/>
    </location>
</feature>
<dbReference type="SUPFAM" id="SSF51735">
    <property type="entry name" value="NAD(P)-binding Rossmann-fold domains"/>
    <property type="match status" value="1"/>
</dbReference>
<evidence type="ECO:0000259" key="1">
    <source>
        <dbReference type="Pfam" id="PF13460"/>
    </source>
</evidence>
<reference evidence="2 3" key="1">
    <citation type="submission" date="2020-09" db="EMBL/GenBank/DDBJ databases">
        <title>Eikenella S3660 sp. nov., isolated from a throat swab.</title>
        <authorList>
            <person name="Buhl M."/>
        </authorList>
    </citation>
    <scope>NUCLEOTIDE SEQUENCE [LARGE SCALE GENOMIC DNA]</scope>
    <source>
        <strain evidence="2 3">S3360</strain>
    </source>
</reference>
<gene>
    <name evidence="2" type="ORF">H9Q10_05890</name>
</gene>
<accession>A0ABS0NA49</accession>
<dbReference type="PANTHER" id="PTHR15020">
    <property type="entry name" value="FLAVIN REDUCTASE-RELATED"/>
    <property type="match status" value="1"/>
</dbReference>
<dbReference type="InterPro" id="IPR016040">
    <property type="entry name" value="NAD(P)-bd_dom"/>
</dbReference>
<organism evidence="2 3">
    <name type="scientific">Eikenella glucosivorans</name>
    <dbReference type="NCBI Taxonomy" id="2766967"/>
    <lineage>
        <taxon>Bacteria</taxon>
        <taxon>Pseudomonadati</taxon>
        <taxon>Pseudomonadota</taxon>
        <taxon>Betaproteobacteria</taxon>
        <taxon>Neisseriales</taxon>
        <taxon>Neisseriaceae</taxon>
        <taxon>Eikenella</taxon>
    </lineage>
</organism>
<keyword evidence="3" id="KW-1185">Reference proteome</keyword>